<name>A0ABW0NQ22_9MICO</name>
<sequence length="344" mass="37698">MDAFSDELLASTAQLNHGVGVDSGVDPELRFFATTAKLAHKRSQMPSSTTDPAIPAVFLLQPTALDSTATSDLTRVPFLDQCREPLAGRIWIANESLNAAFFRTHDAVDNELVELVVSLGFGTVPTVVVDPRVNGIELRYYPKGFGDLTNVLIRNLGEATADWPAVKATIDRATRLSLASPHLQVNRSSTWAKPASGWVADNAEAVIQLALRMALMFDFPVCKVEHERPLSSGRCDLSISFYNDSDGRNKNLGVIELKVLKSRNRTGAAVSEKVNLAAVHDGYVQVLNYREDDNFDWAALCCFDLRTVEADCFAAIASKAKSNKVALARWRLYRSAKELRQAAA</sequence>
<dbReference type="EMBL" id="JBHSMG010000001">
    <property type="protein sequence ID" value="MFC5501317.1"/>
    <property type="molecule type" value="Genomic_DNA"/>
</dbReference>
<protein>
    <submittedName>
        <fullName evidence="1">Uncharacterized protein</fullName>
    </submittedName>
</protein>
<comment type="caution">
    <text evidence="1">The sequence shown here is derived from an EMBL/GenBank/DDBJ whole genome shotgun (WGS) entry which is preliminary data.</text>
</comment>
<proteinExistence type="predicted"/>
<accession>A0ABW0NQ22</accession>
<dbReference type="Proteomes" id="UP001596039">
    <property type="component" value="Unassembled WGS sequence"/>
</dbReference>
<gene>
    <name evidence="1" type="ORF">ACFPJ4_03570</name>
</gene>
<dbReference type="RefSeq" id="WP_386738914.1">
    <property type="nucleotide sequence ID" value="NZ_JBHSMG010000001.1"/>
</dbReference>
<evidence type="ECO:0000313" key="2">
    <source>
        <dbReference type="Proteomes" id="UP001596039"/>
    </source>
</evidence>
<keyword evidence="2" id="KW-1185">Reference proteome</keyword>
<reference evidence="2" key="1">
    <citation type="journal article" date="2019" name="Int. J. Syst. Evol. Microbiol.">
        <title>The Global Catalogue of Microorganisms (GCM) 10K type strain sequencing project: providing services to taxonomists for standard genome sequencing and annotation.</title>
        <authorList>
            <consortium name="The Broad Institute Genomics Platform"/>
            <consortium name="The Broad Institute Genome Sequencing Center for Infectious Disease"/>
            <person name="Wu L."/>
            <person name="Ma J."/>
        </authorList>
    </citation>
    <scope>NUCLEOTIDE SEQUENCE [LARGE SCALE GENOMIC DNA]</scope>
    <source>
        <strain evidence="2">CGMCC 4.6997</strain>
    </source>
</reference>
<organism evidence="1 2">
    <name type="scientific">Lysinimonas soli</name>
    <dbReference type="NCBI Taxonomy" id="1074233"/>
    <lineage>
        <taxon>Bacteria</taxon>
        <taxon>Bacillati</taxon>
        <taxon>Actinomycetota</taxon>
        <taxon>Actinomycetes</taxon>
        <taxon>Micrococcales</taxon>
        <taxon>Microbacteriaceae</taxon>
        <taxon>Lysinimonas</taxon>
    </lineage>
</organism>
<evidence type="ECO:0000313" key="1">
    <source>
        <dbReference type="EMBL" id="MFC5501317.1"/>
    </source>
</evidence>